<dbReference type="InParanoid" id="I7LVA0"/>
<dbReference type="Pfam" id="PF05762">
    <property type="entry name" value="VWA_CoxE"/>
    <property type="match status" value="1"/>
</dbReference>
<dbReference type="InterPro" id="IPR008912">
    <property type="entry name" value="Uncharacterised_CoxE"/>
</dbReference>
<dbReference type="PROSITE" id="PS50234">
    <property type="entry name" value="VWFA"/>
    <property type="match status" value="1"/>
</dbReference>
<organism evidence="2 3">
    <name type="scientific">Tetrahymena thermophila (strain SB210)</name>
    <dbReference type="NCBI Taxonomy" id="312017"/>
    <lineage>
        <taxon>Eukaryota</taxon>
        <taxon>Sar</taxon>
        <taxon>Alveolata</taxon>
        <taxon>Ciliophora</taxon>
        <taxon>Intramacronucleata</taxon>
        <taxon>Oligohymenophorea</taxon>
        <taxon>Hymenostomatida</taxon>
        <taxon>Tetrahymenina</taxon>
        <taxon>Tetrahymenidae</taxon>
        <taxon>Tetrahymena</taxon>
    </lineage>
</organism>
<sequence>MENKLYNIFRIPQVSTEKVSSALIGVLDASGSMSSYWPFAARSWNQISQNHPNSYCITFSTKAAERKLPLSENINQYDCSSTNIVGGFEVLNEMLQRPSMGNNVTVVFISDGQDDNNSTLPNRITKLKITHQKKINFISIGVGSGFPTFVAMNLRDIYHNGESSLPPVFLIENTNEQSVWSSTFESLLPYTFHSAKISISPAVKVLPWLPSTKEVYENSWVISYEDKITVNSTTQVERQQFLSPTELIDIAKGWLSELQISSLKKEAKDNAKEALNILNGWKCYFIDSKNPTTKETFNQRLMKKQQNTINFNIQVIFKEIKSIAEDVILSQLSDVEAAKRLAIGTQTGKYHSAALQLKGITVSDYIQARDHFINVFQQTTFSNESDQEPSVISLQNQKDVFKEADLIEGLKGCPNQYDLVENFPLVGHSVQIKRSDGAMINPYMLKIKSIAMHHKVCDTVSLQAGNNELKMKIGDDEEEIINAVIPLFSKKDLDLKPLINTKLYHILMTFNVMGNADTCFENAYLGLLANACYFLINQTASEWRTHMLDLVANTLSMTYADRQGYKSYAKALVETPRTALITEHPEIETKCEDLTKAILVLFYLVYSKELTDIEKIQEIVYAIYAEAYGRNYPSETALETFFKIQLPEGAVLPEFLEEQKQIIDNFPPVETFFTQYEMKNEIENRISALELKVGFEISAKFMHSDCEFMKYNKVGIKGLNKVFNYFLPDRELPEYDKLMCWTVHASKYRNSHERNTTDINYNAAEILQEVKKQKEQSLIKNNKIAEKVFESLNKKFEEYMIATHHVVVPMTAEDLTNYCTEKGLDITQYSFNQVSNLLKNSCMSPACPYYMKPTKSLAQHLESNTLKCPAFHKAIKMHCKLPAEQILEKVLTGECLIKIGLLNPAFMISENVKNDSKERKEFYIEQINKLKEFYQKV</sequence>
<name>I7LVA0_TETTS</name>
<dbReference type="OrthoDB" id="295145at2759"/>
<dbReference type="GeneID" id="7843615"/>
<dbReference type="SUPFAM" id="SSF53300">
    <property type="entry name" value="vWA-like"/>
    <property type="match status" value="1"/>
</dbReference>
<proteinExistence type="predicted"/>
<protein>
    <submittedName>
        <fullName evidence="2">VWA domain CoxE-like protein</fullName>
    </submittedName>
</protein>
<dbReference type="Gene3D" id="3.40.50.410">
    <property type="entry name" value="von Willebrand factor, type A domain"/>
    <property type="match status" value="1"/>
</dbReference>
<dbReference type="CDD" id="cd00198">
    <property type="entry name" value="vWFA"/>
    <property type="match status" value="1"/>
</dbReference>
<accession>I7LVA0</accession>
<feature type="domain" description="VWFA" evidence="1">
    <location>
        <begin position="72"/>
        <end position="187"/>
    </location>
</feature>
<evidence type="ECO:0000313" key="3">
    <source>
        <dbReference type="Proteomes" id="UP000009168"/>
    </source>
</evidence>
<dbReference type="RefSeq" id="XP_001017770.1">
    <property type="nucleotide sequence ID" value="XM_001017770.3"/>
</dbReference>
<dbReference type="InterPro" id="IPR002035">
    <property type="entry name" value="VWF_A"/>
</dbReference>
<dbReference type="Proteomes" id="UP000009168">
    <property type="component" value="Unassembled WGS sequence"/>
</dbReference>
<keyword evidence="3" id="KW-1185">Reference proteome</keyword>
<dbReference type="KEGG" id="tet:TTHERM_00437740"/>
<evidence type="ECO:0000313" key="2">
    <source>
        <dbReference type="EMBL" id="EAR97525.1"/>
    </source>
</evidence>
<dbReference type="AlphaFoldDB" id="I7LVA0"/>
<dbReference type="HOGENOM" id="CLU_013496_0_0_1"/>
<dbReference type="EMBL" id="GG662663">
    <property type="protein sequence ID" value="EAR97525.1"/>
    <property type="molecule type" value="Genomic_DNA"/>
</dbReference>
<evidence type="ECO:0000259" key="1">
    <source>
        <dbReference type="PROSITE" id="PS50234"/>
    </source>
</evidence>
<dbReference type="eggNOG" id="ENOG502SJM9">
    <property type="taxonomic scope" value="Eukaryota"/>
</dbReference>
<dbReference type="InterPro" id="IPR036465">
    <property type="entry name" value="vWFA_dom_sf"/>
</dbReference>
<dbReference type="OMA" id="FNQENEH"/>
<gene>
    <name evidence="2" type="ORF">TTHERM_00437740</name>
</gene>
<reference evidence="3" key="1">
    <citation type="journal article" date="2006" name="PLoS Biol.">
        <title>Macronuclear genome sequence of the ciliate Tetrahymena thermophila, a model eukaryote.</title>
        <authorList>
            <person name="Eisen J.A."/>
            <person name="Coyne R.S."/>
            <person name="Wu M."/>
            <person name="Wu D."/>
            <person name="Thiagarajan M."/>
            <person name="Wortman J.R."/>
            <person name="Badger J.H."/>
            <person name="Ren Q."/>
            <person name="Amedeo P."/>
            <person name="Jones K.M."/>
            <person name="Tallon L.J."/>
            <person name="Delcher A.L."/>
            <person name="Salzberg S.L."/>
            <person name="Silva J.C."/>
            <person name="Haas B.J."/>
            <person name="Majoros W.H."/>
            <person name="Farzad M."/>
            <person name="Carlton J.M."/>
            <person name="Smith R.K. Jr."/>
            <person name="Garg J."/>
            <person name="Pearlman R.E."/>
            <person name="Karrer K.M."/>
            <person name="Sun L."/>
            <person name="Manning G."/>
            <person name="Elde N.C."/>
            <person name="Turkewitz A.P."/>
            <person name="Asai D.J."/>
            <person name="Wilkes D.E."/>
            <person name="Wang Y."/>
            <person name="Cai H."/>
            <person name="Collins K."/>
            <person name="Stewart B.A."/>
            <person name="Lee S.R."/>
            <person name="Wilamowska K."/>
            <person name="Weinberg Z."/>
            <person name="Ruzzo W.L."/>
            <person name="Wloga D."/>
            <person name="Gaertig J."/>
            <person name="Frankel J."/>
            <person name="Tsao C.-C."/>
            <person name="Gorovsky M.A."/>
            <person name="Keeling P.J."/>
            <person name="Waller R.F."/>
            <person name="Patron N.J."/>
            <person name="Cherry J.M."/>
            <person name="Stover N.A."/>
            <person name="Krieger C.J."/>
            <person name="del Toro C."/>
            <person name="Ryder H.F."/>
            <person name="Williamson S.C."/>
            <person name="Barbeau R.A."/>
            <person name="Hamilton E.P."/>
            <person name="Orias E."/>
        </authorList>
    </citation>
    <scope>NUCLEOTIDE SEQUENCE [LARGE SCALE GENOMIC DNA]</scope>
    <source>
        <strain evidence="3">SB210</strain>
    </source>
</reference>